<keyword evidence="6 8" id="KW-0482">Metalloprotease</keyword>
<evidence type="ECO:0000256" key="4">
    <source>
        <dbReference type="ARBA" id="ARBA00022801"/>
    </source>
</evidence>
<feature type="binding site" evidence="8">
    <location>
        <position position="219"/>
    </location>
    <ligand>
        <name>Zn(2+)</name>
        <dbReference type="ChEBI" id="CHEBI:29105"/>
        <note>catalytic</note>
    </ligand>
</feature>
<dbReference type="CDD" id="cd00102">
    <property type="entry name" value="IPT"/>
    <property type="match status" value="1"/>
</dbReference>
<feature type="region of interest" description="Disordered" evidence="9">
    <location>
        <begin position="668"/>
        <end position="700"/>
    </location>
</feature>
<name>A0A0L0D5J4_THETB</name>
<accession>A0A0L0D5J4</accession>
<evidence type="ECO:0000313" key="12">
    <source>
        <dbReference type="EMBL" id="KNC47485.1"/>
    </source>
</evidence>
<proteinExistence type="inferred from homology"/>
<dbReference type="eggNOG" id="KOG2556">
    <property type="taxonomic scope" value="Eukaryota"/>
</dbReference>
<dbReference type="Proteomes" id="UP000054408">
    <property type="component" value="Unassembled WGS sequence"/>
</dbReference>
<keyword evidence="3 8" id="KW-0479">Metal-binding</keyword>
<dbReference type="OMA" id="KNWINIT"/>
<evidence type="ECO:0000259" key="11">
    <source>
        <dbReference type="Pfam" id="PF01833"/>
    </source>
</evidence>
<protein>
    <recommendedName>
        <fullName evidence="11">IPT/TIG domain-containing protein</fullName>
    </recommendedName>
</protein>
<keyword evidence="13" id="KW-1185">Reference proteome</keyword>
<evidence type="ECO:0000256" key="3">
    <source>
        <dbReference type="ARBA" id="ARBA00022723"/>
    </source>
</evidence>
<dbReference type="InterPro" id="IPR001577">
    <property type="entry name" value="Peptidase_M8"/>
</dbReference>
<dbReference type="Gene3D" id="2.60.40.10">
    <property type="entry name" value="Immunoglobulins"/>
    <property type="match status" value="1"/>
</dbReference>
<keyword evidence="5 8" id="KW-0862">Zinc</keyword>
<dbReference type="InterPro" id="IPR014756">
    <property type="entry name" value="Ig_E-set"/>
</dbReference>
<dbReference type="GO" id="GO:0004222">
    <property type="term" value="F:metalloendopeptidase activity"/>
    <property type="evidence" value="ECO:0007669"/>
    <property type="project" value="InterPro"/>
</dbReference>
<dbReference type="InterPro" id="IPR013783">
    <property type="entry name" value="Ig-like_fold"/>
</dbReference>
<feature type="binding site" evidence="8">
    <location>
        <position position="294"/>
    </location>
    <ligand>
        <name>Zn(2+)</name>
        <dbReference type="ChEBI" id="CHEBI:29105"/>
        <note>catalytic</note>
    </ligand>
</feature>
<dbReference type="Gene3D" id="2.10.55.10">
    <property type="entry name" value="Leishmanolysin domain 3"/>
    <property type="match status" value="1"/>
</dbReference>
<evidence type="ECO:0000256" key="5">
    <source>
        <dbReference type="ARBA" id="ARBA00022833"/>
    </source>
</evidence>
<dbReference type="EMBL" id="GL349447">
    <property type="protein sequence ID" value="KNC47485.1"/>
    <property type="molecule type" value="Genomic_DNA"/>
</dbReference>
<evidence type="ECO:0000256" key="2">
    <source>
        <dbReference type="ARBA" id="ARBA00022670"/>
    </source>
</evidence>
<dbReference type="STRING" id="461836.A0A0L0D5J4"/>
<evidence type="ECO:0000256" key="6">
    <source>
        <dbReference type="ARBA" id="ARBA00023049"/>
    </source>
</evidence>
<dbReference type="SUPFAM" id="SSF81296">
    <property type="entry name" value="E set domains"/>
    <property type="match status" value="1"/>
</dbReference>
<dbReference type="SUPFAM" id="SSF55486">
    <property type="entry name" value="Metalloproteases ('zincins'), catalytic domain"/>
    <property type="match status" value="1"/>
</dbReference>
<keyword evidence="2" id="KW-0645">Protease</keyword>
<dbReference type="Pfam" id="PF01833">
    <property type="entry name" value="TIG"/>
    <property type="match status" value="1"/>
</dbReference>
<dbReference type="RefSeq" id="XP_013759421.1">
    <property type="nucleotide sequence ID" value="XM_013903967.1"/>
</dbReference>
<dbReference type="PANTHER" id="PTHR10942:SF0">
    <property type="entry name" value="LEISHMANOLYSIN-LIKE PEPTIDASE"/>
    <property type="match status" value="1"/>
</dbReference>
<dbReference type="OrthoDB" id="527990at2759"/>
<feature type="region of interest" description="Disordered" evidence="9">
    <location>
        <begin position="16"/>
        <end position="38"/>
    </location>
</feature>
<keyword evidence="10" id="KW-0472">Membrane</keyword>
<dbReference type="GO" id="GO:0046872">
    <property type="term" value="F:metal ion binding"/>
    <property type="evidence" value="ECO:0007669"/>
    <property type="project" value="UniProtKB-KW"/>
</dbReference>
<evidence type="ECO:0000256" key="8">
    <source>
        <dbReference type="PIRSR" id="PIRSR601577-2"/>
    </source>
</evidence>
<dbReference type="GO" id="GO:0006508">
    <property type="term" value="P:proteolysis"/>
    <property type="evidence" value="ECO:0007669"/>
    <property type="project" value="UniProtKB-KW"/>
</dbReference>
<dbReference type="Gene3D" id="3.10.170.20">
    <property type="match status" value="1"/>
</dbReference>
<keyword evidence="4" id="KW-0378">Hydrolase</keyword>
<evidence type="ECO:0000256" key="9">
    <source>
        <dbReference type="SAM" id="MobiDB-lite"/>
    </source>
</evidence>
<comment type="similarity">
    <text evidence="1">Belongs to the peptidase M8 family.</text>
</comment>
<dbReference type="PANTHER" id="PTHR10942">
    <property type="entry name" value="LEISHMANOLYSIN-LIKE PEPTIDASE"/>
    <property type="match status" value="1"/>
</dbReference>
<dbReference type="GO" id="GO:0016020">
    <property type="term" value="C:membrane"/>
    <property type="evidence" value="ECO:0007669"/>
    <property type="project" value="InterPro"/>
</dbReference>
<evidence type="ECO:0000256" key="1">
    <source>
        <dbReference type="ARBA" id="ARBA00005860"/>
    </source>
</evidence>
<organism evidence="12 13">
    <name type="scientific">Thecamonas trahens ATCC 50062</name>
    <dbReference type="NCBI Taxonomy" id="461836"/>
    <lineage>
        <taxon>Eukaryota</taxon>
        <taxon>Apusozoa</taxon>
        <taxon>Apusomonadida</taxon>
        <taxon>Apusomonadidae</taxon>
        <taxon>Thecamonas</taxon>
    </lineage>
</organism>
<dbReference type="GO" id="GO:0005737">
    <property type="term" value="C:cytoplasm"/>
    <property type="evidence" value="ECO:0007669"/>
    <property type="project" value="TreeGrafter"/>
</dbReference>
<dbReference type="PRINTS" id="PR00782">
    <property type="entry name" value="LSHMANOLYSIN"/>
</dbReference>
<feature type="binding site" evidence="8">
    <location>
        <position position="223"/>
    </location>
    <ligand>
        <name>Zn(2+)</name>
        <dbReference type="ChEBI" id="CHEBI:29105"/>
        <note>catalytic</note>
    </ligand>
</feature>
<dbReference type="GeneID" id="25562182"/>
<feature type="compositionally biased region" description="Basic residues" evidence="9">
    <location>
        <begin position="674"/>
        <end position="700"/>
    </location>
</feature>
<comment type="cofactor">
    <cofactor evidence="8">
        <name>Zn(2+)</name>
        <dbReference type="ChEBI" id="CHEBI:29105"/>
    </cofactor>
    <text evidence="8">Binds 1 zinc ion per subunit.</text>
</comment>
<feature type="transmembrane region" description="Helical" evidence="10">
    <location>
        <begin position="638"/>
        <end position="657"/>
    </location>
</feature>
<evidence type="ECO:0000313" key="13">
    <source>
        <dbReference type="Proteomes" id="UP000054408"/>
    </source>
</evidence>
<feature type="active site" evidence="7">
    <location>
        <position position="220"/>
    </location>
</feature>
<evidence type="ECO:0000256" key="7">
    <source>
        <dbReference type="PIRSR" id="PIRSR601577-1"/>
    </source>
</evidence>
<keyword evidence="10" id="KW-1133">Transmembrane helix</keyword>
<dbReference type="GO" id="GO:0007155">
    <property type="term" value="P:cell adhesion"/>
    <property type="evidence" value="ECO:0007669"/>
    <property type="project" value="InterPro"/>
</dbReference>
<sequence>MLHAELPQMAAHARLAPQDYDHGPAEQARISARSGSEGTGPIGPIRLVLDFTYFGSSDDVDRTCLNEGDSVKIGDPSSTSDVCSDTVNTNCWLACDAESVFTTAKGEHLQNKLLPQAKAWLEGALSVVPCAGNLKLTGSTVCGYNGGITIPPSYTSPGVPADMVLFVTARPTLGNVIAYAGSCKEDQFGRPVAGHMNFGPNKVDLASEMYSMQLGVAIHEITHALGFQSSKYGTFKDGLNSTNALPGPITETDDGITYLKTPKVVATAQDYFNCPSITRIPVEDAGGAGTAGSHWEKRLFLDEFMTGSSSIKPVLSVFTLAILEDSGWYLPDYSKADRLDWGRNMGCSFVNDDCGLWKDSGAFGYNCGLDTKSNNQCTYDRKAKGYCQIDDYSPATLAPAYQHFPGMPSLGGFSDLADFCPITRPYSNGLCSQSSTATSNSFNYGENFHDESRCFDSSLTVGDDFGPLRQNCHRTLCFNATGPLRVQIGLTWVVCPSSGKLTAPGYEGSLDCPDVSFFCAGTPSTSIAFPTPTNVEPKSVGEGDVVTVTGEGFFAGMDVYLGLHKCTDVTLVDAATLTCVVAAHPEYSEEVDVPVNTYNADGQGSYYYPVTFRGSSNSLLSKASDAFNSASNFAAENWFWICLVLIFLVLGCAFYKICIKSGSKSAKVAPAPPPHHRPSQPHHAPQHGRGGGHPHHPYGR</sequence>
<dbReference type="Gene3D" id="3.90.132.10">
    <property type="entry name" value="Leishmanolysin , domain 2"/>
    <property type="match status" value="1"/>
</dbReference>
<gene>
    <name evidence="12" type="ORF">AMSG_02502</name>
</gene>
<feature type="domain" description="IPT/TIG" evidence="11">
    <location>
        <begin position="530"/>
        <end position="612"/>
    </location>
</feature>
<reference evidence="12 13" key="1">
    <citation type="submission" date="2010-05" db="EMBL/GenBank/DDBJ databases">
        <title>The Genome Sequence of Thecamonas trahens ATCC 50062.</title>
        <authorList>
            <consortium name="The Broad Institute Genome Sequencing Platform"/>
            <person name="Russ C."/>
            <person name="Cuomo C."/>
            <person name="Shea T."/>
            <person name="Young S.K."/>
            <person name="Zeng Q."/>
            <person name="Koehrsen M."/>
            <person name="Haas B."/>
            <person name="Borodovsky M."/>
            <person name="Guigo R."/>
            <person name="Alvarado L."/>
            <person name="Berlin A."/>
            <person name="Bochicchio J."/>
            <person name="Borenstein D."/>
            <person name="Chapman S."/>
            <person name="Chen Z."/>
            <person name="Freedman E."/>
            <person name="Gellesch M."/>
            <person name="Goldberg J."/>
            <person name="Griggs A."/>
            <person name="Gujja S."/>
            <person name="Heilman E."/>
            <person name="Heiman D."/>
            <person name="Hepburn T."/>
            <person name="Howarth C."/>
            <person name="Jen D."/>
            <person name="Larson L."/>
            <person name="Mehta T."/>
            <person name="Park D."/>
            <person name="Pearson M."/>
            <person name="Roberts A."/>
            <person name="Saif S."/>
            <person name="Shenoy N."/>
            <person name="Sisk P."/>
            <person name="Stolte C."/>
            <person name="Sykes S."/>
            <person name="Thomson T."/>
            <person name="Walk T."/>
            <person name="White J."/>
            <person name="Yandava C."/>
            <person name="Burger G."/>
            <person name="Gray M.W."/>
            <person name="Holland P.W.H."/>
            <person name="King N."/>
            <person name="Lang F.B.F."/>
            <person name="Roger A.J."/>
            <person name="Ruiz-Trillo I."/>
            <person name="Lander E."/>
            <person name="Nusbaum C."/>
        </authorList>
    </citation>
    <scope>NUCLEOTIDE SEQUENCE [LARGE SCALE GENOMIC DNA]</scope>
    <source>
        <strain evidence="12 13">ATCC 50062</strain>
    </source>
</reference>
<dbReference type="FunFam" id="3.90.132.10:FF:000001">
    <property type="entry name" value="leishmanolysin-like peptidase isoform X2"/>
    <property type="match status" value="1"/>
</dbReference>
<dbReference type="Pfam" id="PF01457">
    <property type="entry name" value="Peptidase_M8"/>
    <property type="match status" value="1"/>
</dbReference>
<dbReference type="AlphaFoldDB" id="A0A0L0D5J4"/>
<dbReference type="InterPro" id="IPR002909">
    <property type="entry name" value="IPT_dom"/>
</dbReference>
<evidence type="ECO:0000256" key="10">
    <source>
        <dbReference type="SAM" id="Phobius"/>
    </source>
</evidence>
<keyword evidence="10" id="KW-0812">Transmembrane</keyword>